<evidence type="ECO:0000313" key="1">
    <source>
        <dbReference type="EMBL" id="MBA4621186.1"/>
    </source>
</evidence>
<sequence length="124" mass="14068">MSNLIPLVCVKPIDINAIIDGGRALRLIADIQRARAKTSSRKLITNISGGSRNLEQRYLPQFWPGINELVCLVLNMLPNLCSINLSRFQTRILSKIVAFFHKLTRVELQIFSCFFQLPFHATAQ</sequence>
<name>A0A7C9CMJ6_OPUST</name>
<reference evidence="1" key="1">
    <citation type="journal article" date="2013" name="J. Plant Res.">
        <title>Effect of fungi and light on seed germination of three Opuntia species from semiarid lands of central Mexico.</title>
        <authorList>
            <person name="Delgado-Sanchez P."/>
            <person name="Jimenez-Bremont J.F."/>
            <person name="Guerrero-Gonzalez Mde L."/>
            <person name="Flores J."/>
        </authorList>
    </citation>
    <scope>NUCLEOTIDE SEQUENCE</scope>
    <source>
        <tissue evidence="1">Cladode</tissue>
    </source>
</reference>
<dbReference type="AlphaFoldDB" id="A0A7C9CMJ6"/>
<dbReference type="EMBL" id="GISG01033240">
    <property type="protein sequence ID" value="MBA4621187.1"/>
    <property type="molecule type" value="Transcribed_RNA"/>
</dbReference>
<protein>
    <submittedName>
        <fullName evidence="1">Uncharacterized protein</fullName>
    </submittedName>
</protein>
<proteinExistence type="predicted"/>
<accession>A0A7C9CMJ6</accession>
<organism evidence="1">
    <name type="scientific">Opuntia streptacantha</name>
    <name type="common">Prickly pear cactus</name>
    <name type="synonym">Opuntia cardona</name>
    <dbReference type="NCBI Taxonomy" id="393608"/>
    <lineage>
        <taxon>Eukaryota</taxon>
        <taxon>Viridiplantae</taxon>
        <taxon>Streptophyta</taxon>
        <taxon>Embryophyta</taxon>
        <taxon>Tracheophyta</taxon>
        <taxon>Spermatophyta</taxon>
        <taxon>Magnoliopsida</taxon>
        <taxon>eudicotyledons</taxon>
        <taxon>Gunneridae</taxon>
        <taxon>Pentapetalae</taxon>
        <taxon>Caryophyllales</taxon>
        <taxon>Cactineae</taxon>
        <taxon>Cactaceae</taxon>
        <taxon>Opuntioideae</taxon>
        <taxon>Opuntia</taxon>
    </lineage>
</organism>
<dbReference type="EMBL" id="GISG01033231">
    <property type="protein sequence ID" value="MBA4621186.1"/>
    <property type="molecule type" value="Transcribed_RNA"/>
</dbReference>
<reference evidence="1" key="2">
    <citation type="submission" date="2020-07" db="EMBL/GenBank/DDBJ databases">
        <authorList>
            <person name="Vera ALvarez R."/>
            <person name="Arias-Moreno D.M."/>
            <person name="Jimenez-Jacinto V."/>
            <person name="Jimenez-Bremont J.F."/>
            <person name="Swaminathan K."/>
            <person name="Moose S.P."/>
            <person name="Guerrero-Gonzalez M.L."/>
            <person name="Marino-Ramirez L."/>
            <person name="Landsman D."/>
            <person name="Rodriguez-Kessler M."/>
            <person name="Delgado-Sanchez P."/>
        </authorList>
    </citation>
    <scope>NUCLEOTIDE SEQUENCE</scope>
    <source>
        <tissue evidence="1">Cladode</tissue>
    </source>
</reference>